<keyword evidence="4" id="KW-0732">Signal</keyword>
<dbReference type="FunFam" id="3.20.20.70:FF:000202">
    <property type="entry name" value="Alpha-galactosidase"/>
    <property type="match status" value="1"/>
</dbReference>
<dbReference type="Gene3D" id="3.20.20.70">
    <property type="entry name" value="Aldolase class I"/>
    <property type="match status" value="1"/>
</dbReference>
<dbReference type="AlphaFoldDB" id="A0A0F7STC2"/>
<dbReference type="InterPro" id="IPR013780">
    <property type="entry name" value="Glyco_hydro_b"/>
</dbReference>
<dbReference type="Pfam" id="PF17801">
    <property type="entry name" value="Melibiase_C"/>
    <property type="match status" value="1"/>
</dbReference>
<dbReference type="InterPro" id="IPR017853">
    <property type="entry name" value="GH"/>
</dbReference>
<evidence type="ECO:0000256" key="4">
    <source>
        <dbReference type="ARBA" id="ARBA00022729"/>
    </source>
</evidence>
<evidence type="ECO:0000256" key="3">
    <source>
        <dbReference type="ARBA" id="ARBA00012755"/>
    </source>
</evidence>
<dbReference type="GO" id="GO:0004557">
    <property type="term" value="F:alpha-galactosidase activity"/>
    <property type="evidence" value="ECO:0007669"/>
    <property type="project" value="UniProtKB-EC"/>
</dbReference>
<dbReference type="PANTHER" id="PTHR11452:SF75">
    <property type="entry name" value="ALPHA-GALACTOSIDASE MEL1"/>
    <property type="match status" value="1"/>
</dbReference>
<dbReference type="EC" id="3.2.1.22" evidence="3 8"/>
<dbReference type="SUPFAM" id="SSF51445">
    <property type="entry name" value="(Trans)glycosidases"/>
    <property type="match status" value="1"/>
</dbReference>
<evidence type="ECO:0000256" key="6">
    <source>
        <dbReference type="ARBA" id="ARBA00023157"/>
    </source>
</evidence>
<organism evidence="10">
    <name type="scientific">Phaffia rhodozyma</name>
    <name type="common">Yeast</name>
    <name type="synonym">Xanthophyllomyces dendrorhous</name>
    <dbReference type="NCBI Taxonomy" id="264483"/>
    <lineage>
        <taxon>Eukaryota</taxon>
        <taxon>Fungi</taxon>
        <taxon>Dikarya</taxon>
        <taxon>Basidiomycota</taxon>
        <taxon>Agaricomycotina</taxon>
        <taxon>Tremellomycetes</taxon>
        <taxon>Cystofilobasidiales</taxon>
        <taxon>Mrakiaceae</taxon>
        <taxon>Phaffia</taxon>
    </lineage>
</organism>
<dbReference type="InterPro" id="IPR002241">
    <property type="entry name" value="Glyco_hydro_27"/>
</dbReference>
<keyword evidence="6 8" id="KW-1015">Disulfide bond</keyword>
<protein>
    <recommendedName>
        <fullName evidence="3 8">Alpha-galactosidase</fullName>
        <ecNumber evidence="3 8">3.2.1.22</ecNumber>
    </recommendedName>
    <alternativeName>
        <fullName evidence="8">Melibiase</fullName>
    </alternativeName>
</protein>
<comment type="similarity">
    <text evidence="2 8">Belongs to the glycosyl hydrolase 27 family.</text>
</comment>
<comment type="catalytic activity">
    <reaction evidence="1 8">
        <text>Hydrolysis of terminal, non-reducing alpha-D-galactose residues in alpha-D-galactosides, including galactose oligosaccharides, galactomannans and galactolipids.</text>
        <dbReference type="EC" id="3.2.1.22"/>
    </reaction>
</comment>
<sequence>MHSPDPIPLSNNLYTTSQLTLAIDSGLTSMSALNTTALALPNTSYNGLGMVPQMGWNSWNTFGCSISEDIILKAAQALVDSGLSELGYTYVLIDDCWHASARHSDGRPKEDPTKFPRGLSALVDDIHNLGLKAGIYSSAGIYTCGLEFGSLGYEEIDAKAYADWGFDYLKYDNCFSAGQFGTAKLSYDRYKLMSNALVNTGRDIFYSICNWGQDQSWMWATTISNSYRMSGDIDDTFNQQKDWCPFDANSNAPEGHGCSIANILEKASPILQKQVRGAWADLDMLEVGNGGMSTDEYIVHFTMWALLKSPLILGNDLTNMDEVAKNIVSNKALIAINQIMQGSANPAQRVKGKFGEVQIWKGSLPDGAYTVAIINFTDEDIIMDVLFKDIFRDDGENVQAIKFKAVDLWAGFFYSNSEDTAFGSNDLPDTVSDQLSQLEIRKHAGRFWVFKPIDEEEEKKVLIGKYNMQSSRSV</sequence>
<dbReference type="InterPro" id="IPR041233">
    <property type="entry name" value="Melibiase_C"/>
</dbReference>
<dbReference type="InterPro" id="IPR013785">
    <property type="entry name" value="Aldolase_TIM"/>
</dbReference>
<keyword evidence="7 8" id="KW-0326">Glycosidase</keyword>
<evidence type="ECO:0000256" key="5">
    <source>
        <dbReference type="ARBA" id="ARBA00022801"/>
    </source>
</evidence>
<evidence type="ECO:0000259" key="9">
    <source>
        <dbReference type="Pfam" id="PF17801"/>
    </source>
</evidence>
<keyword evidence="5 8" id="KW-0378">Hydrolase</keyword>
<feature type="domain" description="Alpha galactosidase C-terminal" evidence="9">
    <location>
        <begin position="355"/>
        <end position="412"/>
    </location>
</feature>
<proteinExistence type="inferred from homology"/>
<reference evidence="10" key="1">
    <citation type="submission" date="2014-08" db="EMBL/GenBank/DDBJ databases">
        <authorList>
            <person name="Sharma Rahul"/>
            <person name="Thines Marco"/>
        </authorList>
    </citation>
    <scope>NUCLEOTIDE SEQUENCE</scope>
</reference>
<dbReference type="GO" id="GO:0005995">
    <property type="term" value="P:melibiose catabolic process"/>
    <property type="evidence" value="ECO:0007669"/>
    <property type="project" value="UniProtKB-ARBA"/>
</dbReference>
<dbReference type="CDD" id="cd14792">
    <property type="entry name" value="GH27"/>
    <property type="match status" value="1"/>
</dbReference>
<dbReference type="PRINTS" id="PR00740">
    <property type="entry name" value="GLHYDRLASE27"/>
</dbReference>
<evidence type="ECO:0000256" key="8">
    <source>
        <dbReference type="RuleBase" id="RU361168"/>
    </source>
</evidence>
<evidence type="ECO:0000256" key="1">
    <source>
        <dbReference type="ARBA" id="ARBA00001255"/>
    </source>
</evidence>
<dbReference type="Pfam" id="PF16499">
    <property type="entry name" value="Melibiase_2"/>
    <property type="match status" value="1"/>
</dbReference>
<dbReference type="Gene3D" id="2.60.40.1180">
    <property type="entry name" value="Golgi alpha-mannosidase II"/>
    <property type="match status" value="1"/>
</dbReference>
<accession>A0A0F7STC2</accession>
<dbReference type="PANTHER" id="PTHR11452">
    <property type="entry name" value="ALPHA-GALACTOSIDASE/ALPHA-N-ACETYLGALACTOSAMINIDASE"/>
    <property type="match status" value="1"/>
</dbReference>
<dbReference type="EMBL" id="LN483332">
    <property type="protein sequence ID" value="CED85437.1"/>
    <property type="molecule type" value="Genomic_DNA"/>
</dbReference>
<evidence type="ECO:0000256" key="2">
    <source>
        <dbReference type="ARBA" id="ARBA00009743"/>
    </source>
</evidence>
<evidence type="ECO:0000256" key="7">
    <source>
        <dbReference type="ARBA" id="ARBA00023295"/>
    </source>
</evidence>
<name>A0A0F7STC2_PHARH</name>
<evidence type="ECO:0000313" key="10">
    <source>
        <dbReference type="EMBL" id="CED85437.1"/>
    </source>
</evidence>